<keyword evidence="8" id="KW-0472">Membrane</keyword>
<dbReference type="CDD" id="cd22209">
    <property type="entry name" value="EMC10"/>
    <property type="match status" value="1"/>
</dbReference>
<dbReference type="GO" id="GO:0072546">
    <property type="term" value="C:EMC complex"/>
    <property type="evidence" value="ECO:0007669"/>
    <property type="project" value="TreeGrafter"/>
</dbReference>
<evidence type="ECO:0000256" key="4">
    <source>
        <dbReference type="ARBA" id="ARBA00022692"/>
    </source>
</evidence>
<evidence type="ECO:0000256" key="7">
    <source>
        <dbReference type="ARBA" id="ARBA00022989"/>
    </source>
</evidence>
<dbReference type="AlphaFoldDB" id="A0A913ZME7"/>
<reference evidence="9" key="1">
    <citation type="submission" date="2022-11" db="UniProtKB">
        <authorList>
            <consortium name="EnsemblMetazoa"/>
        </authorList>
    </citation>
    <scope>IDENTIFICATION</scope>
</reference>
<keyword evidence="6" id="KW-0256">Endoplasmic reticulum</keyword>
<protein>
    <recommendedName>
        <fullName evidence="3">ER membrane protein complex subunit 10</fullName>
    </recommendedName>
</protein>
<name>A0A913ZME7_PATMI</name>
<dbReference type="OMA" id="CHANANQ"/>
<dbReference type="PANTHER" id="PTHR21397:SF4">
    <property type="entry name" value="ER MEMBRANE PROTEIN COMPLEX SUBUNIT 10"/>
    <property type="match status" value="1"/>
</dbReference>
<accession>A0A913ZME7</accession>
<keyword evidence="7" id="KW-1133">Transmembrane helix</keyword>
<evidence type="ECO:0000313" key="10">
    <source>
        <dbReference type="Proteomes" id="UP000887568"/>
    </source>
</evidence>
<evidence type="ECO:0000256" key="1">
    <source>
        <dbReference type="ARBA" id="ARBA00004115"/>
    </source>
</evidence>
<organism evidence="9 10">
    <name type="scientific">Patiria miniata</name>
    <name type="common">Bat star</name>
    <name type="synonym">Asterina miniata</name>
    <dbReference type="NCBI Taxonomy" id="46514"/>
    <lineage>
        <taxon>Eukaryota</taxon>
        <taxon>Metazoa</taxon>
        <taxon>Echinodermata</taxon>
        <taxon>Eleutherozoa</taxon>
        <taxon>Asterozoa</taxon>
        <taxon>Asteroidea</taxon>
        <taxon>Valvatacea</taxon>
        <taxon>Valvatida</taxon>
        <taxon>Asterinidae</taxon>
        <taxon>Patiria</taxon>
    </lineage>
</organism>
<evidence type="ECO:0000256" key="2">
    <source>
        <dbReference type="ARBA" id="ARBA00007695"/>
    </source>
</evidence>
<keyword evidence="4" id="KW-0812">Transmembrane</keyword>
<dbReference type="Proteomes" id="UP000887568">
    <property type="component" value="Unplaced"/>
</dbReference>
<evidence type="ECO:0000256" key="8">
    <source>
        <dbReference type="ARBA" id="ARBA00023136"/>
    </source>
</evidence>
<evidence type="ECO:0000256" key="3">
    <source>
        <dbReference type="ARBA" id="ARBA00020105"/>
    </source>
</evidence>
<dbReference type="PANTHER" id="PTHR21397">
    <property type="entry name" value="CHROMATIN COMPLEXES SUBUNIT BAP18-RELATED"/>
    <property type="match status" value="1"/>
</dbReference>
<evidence type="ECO:0000256" key="5">
    <source>
        <dbReference type="ARBA" id="ARBA00022729"/>
    </source>
</evidence>
<dbReference type="RefSeq" id="XP_038052524.1">
    <property type="nucleotide sequence ID" value="XM_038196596.1"/>
</dbReference>
<dbReference type="OrthoDB" id="1894652at2759"/>
<comment type="similarity">
    <text evidence="2">Belongs to the EMC10 family.</text>
</comment>
<keyword evidence="10" id="KW-1185">Reference proteome</keyword>
<comment type="subcellular location">
    <subcellularLocation>
        <location evidence="1">Endoplasmic reticulum membrane</location>
        <topology evidence="1">Single-pass type I membrane protein</topology>
    </subcellularLocation>
</comment>
<dbReference type="EnsemblMetazoa" id="XM_038196596.1">
    <property type="protein sequence ID" value="XP_038052524.1"/>
    <property type="gene ID" value="LOC119725252"/>
</dbReference>
<evidence type="ECO:0000313" key="9">
    <source>
        <dbReference type="EnsemblMetazoa" id="XP_038052524.1"/>
    </source>
</evidence>
<proteinExistence type="inferred from homology"/>
<sequence>MTTPSSDRNHLVKMAAFSAREILSFLCALLVCFLLVGGSRKGDQRSANDDDFSPYSSDNSLLIEHSFEPGVNIKFTNRGTLNFRSLKAGPGSFSQGTALTAGEKRKLKEVARTEGLYRIRVASKFGAPTDSEDVQYVSTFTKACALVESRLSDHITVHADQSGNVMGVSIVPLRGSCDQTEIESSALNYFNTTVSLEVTVPAPMPETQAYVQKIEEEKAQKAKGNSADNRSFFAKYWMYIVPVVIFVMMSSGQQDSGRGGGGGGS</sequence>
<evidence type="ECO:0000256" key="6">
    <source>
        <dbReference type="ARBA" id="ARBA00022824"/>
    </source>
</evidence>
<keyword evidence="5" id="KW-0732">Signal</keyword>
<dbReference type="Pfam" id="PF21203">
    <property type="entry name" value="ECM10"/>
    <property type="match status" value="1"/>
</dbReference>
<dbReference type="GeneID" id="119725252"/>